<keyword evidence="7" id="KW-0998">Cell outer membrane</keyword>
<dbReference type="InterPro" id="IPR005594">
    <property type="entry name" value="YadA_C"/>
</dbReference>
<evidence type="ECO:0000256" key="3">
    <source>
        <dbReference type="ARBA" id="ARBA00022452"/>
    </source>
</evidence>
<protein>
    <submittedName>
        <fullName evidence="10">Ubiquitous surface protein A2</fullName>
    </submittedName>
</protein>
<keyword evidence="5 8" id="KW-0732">Signal</keyword>
<dbReference type="EMBL" id="KC463052">
    <property type="protein sequence ID" value="AGH27465.1"/>
    <property type="molecule type" value="Genomic_DNA"/>
</dbReference>
<evidence type="ECO:0000256" key="6">
    <source>
        <dbReference type="ARBA" id="ARBA00023136"/>
    </source>
</evidence>
<dbReference type="IntAct" id="M4QG97">
    <property type="interactions" value="1"/>
</dbReference>
<dbReference type="Gene3D" id="3.30.1300.30">
    <property type="entry name" value="GSPII I/J protein-like"/>
    <property type="match status" value="1"/>
</dbReference>
<dbReference type="SUPFAM" id="SSF54523">
    <property type="entry name" value="Pili subunits"/>
    <property type="match status" value="1"/>
</dbReference>
<dbReference type="AlphaFoldDB" id="M4QG97"/>
<evidence type="ECO:0000259" key="9">
    <source>
        <dbReference type="Pfam" id="PF03895"/>
    </source>
</evidence>
<evidence type="ECO:0000256" key="1">
    <source>
        <dbReference type="ARBA" id="ARBA00004241"/>
    </source>
</evidence>
<feature type="signal peptide" evidence="8">
    <location>
        <begin position="1"/>
        <end position="29"/>
    </location>
</feature>
<evidence type="ECO:0000313" key="10">
    <source>
        <dbReference type="EMBL" id="AGH27465.1"/>
    </source>
</evidence>
<accession>M4QG97</accession>
<organism evidence="10">
    <name type="scientific">Moraxella catarrhalis</name>
    <name type="common">Branhamella catarrhalis</name>
    <dbReference type="NCBI Taxonomy" id="480"/>
    <lineage>
        <taxon>Bacteria</taxon>
        <taxon>Pseudomonadati</taxon>
        <taxon>Pseudomonadota</taxon>
        <taxon>Gammaproteobacteria</taxon>
        <taxon>Moraxellales</taxon>
        <taxon>Moraxellaceae</taxon>
        <taxon>Moraxella</taxon>
    </lineage>
</organism>
<evidence type="ECO:0000256" key="8">
    <source>
        <dbReference type="SAM" id="SignalP"/>
    </source>
</evidence>
<dbReference type="Gene3D" id="1.20.5.340">
    <property type="match status" value="6"/>
</dbReference>
<dbReference type="GO" id="GO:0009986">
    <property type="term" value="C:cell surface"/>
    <property type="evidence" value="ECO:0007669"/>
    <property type="project" value="UniProtKB-SubCell"/>
</dbReference>
<reference evidence="10" key="2">
    <citation type="submission" date="2013-01" db="EMBL/GenBank/DDBJ databases">
        <authorList>
            <person name="Su Y.-C."/>
            <person name="Hallstrom B.M."/>
            <person name="Bernhard S."/>
            <person name="Singh B."/>
            <person name="Riesbeck K."/>
        </authorList>
    </citation>
    <scope>NUCLEOTIDE SEQUENCE</scope>
    <source>
        <strain evidence="10">KR537</strain>
    </source>
</reference>
<comment type="subcellular location">
    <subcellularLocation>
        <location evidence="2">Cell outer membrane</location>
    </subcellularLocation>
    <subcellularLocation>
        <location evidence="1">Cell surface</location>
    </subcellularLocation>
</comment>
<sequence>MKTMKLLPLKIAVTSAMIIGLGAASTANAQQAQSNTSPLERVRGLIENNAYTKPNSTSTLDWFQKFMLLNQYANVVVMEELNKNVEENKRDLSAVTGKAFKNQIDIQRNNDSIEDLYEANNDNVERLVEHDRAIEILTEAGNHHDTLIRKNKADIKASNGKIESLKTLYETTVRTVGNNEKAIEEHRKLIADNKANIKTLAKAQLESATFFGEQIQENKDDISAVTGKAFKNQIDIQKNNESIDDLYEANNENVERLVEHDRAIEILAEAGNHHDDLIRKNKSDIEDLAANNELQTDEIENLIQASSANTDRIANAELGIAENKKDALIAKAQADKNKNDIQDLAKVQRAGVEVMAELNKNIAGTQTDIANNKITLAQHAKKIDDNQQAIEAKLGGKADLQKLSELKTSVDKNQADIQLHDQKINNLGILHSMVARAVGANKTRIDQNQTDIVANKADADANFETLTKNQNALIEQDEAHDRLIAANKADADAKFTGVQTDIVNNKITLAQHAKKIDDNQQAIEAKLGGKADLQKLSELKTSVDKNQAGIQLHDQKINNLGILHTMVARAVGANKTAIDQNKAAIDKNNESIEDLYEANAENVERLTQVDNNVFVNRLNIQELERKQENDIKDVVGMQNAIAEQADKNKNNIQDLAKAQLAGVEVMTELNNNVEKNKADADASFETLTKNQNTLIEKDKEHDKLITANKTAIDANKTAIDANKASADAKFAATEDAITKNGNAITANAKSITDLGTKVDGFDGRVTALDTKVNGFDGRISALDTKVNAFDGRITALDSKVENGMAAQAALSGLFQPYSVGKFNATAALGGYGSKSAVAIGAGYRVNPNLAFKAGAAINTSGDKKGSYNIGVNYEF</sequence>
<feature type="chain" id="PRO_5004056509" evidence="8">
    <location>
        <begin position="30"/>
        <end position="875"/>
    </location>
</feature>
<dbReference type="InterPro" id="IPR045584">
    <property type="entry name" value="Pilin-like"/>
</dbReference>
<dbReference type="Pfam" id="PF03895">
    <property type="entry name" value="YadA_anchor"/>
    <property type="match status" value="1"/>
</dbReference>
<name>M4QG97_MORCA</name>
<keyword evidence="3" id="KW-1134">Transmembrane beta strand</keyword>
<feature type="domain" description="Trimeric autotransporter adhesin YadA-like C-terminal membrane anchor" evidence="9">
    <location>
        <begin position="814"/>
        <end position="875"/>
    </location>
</feature>
<dbReference type="MINT" id="M4QG97"/>
<evidence type="ECO:0000256" key="4">
    <source>
        <dbReference type="ARBA" id="ARBA00022692"/>
    </source>
</evidence>
<reference evidence="10" key="1">
    <citation type="journal article" date="2013" name="Microbes Infect.">
        <title>Impact of sequence diversity in the Moraxella catarrhalis UspA2/UspA2H head domain on vitronectin binding and antigenic variation.</title>
        <authorList>
            <person name="Su Y.C."/>
            <person name="Hallstrom B.M."/>
            <person name="Bernhard S."/>
            <person name="Singh B."/>
            <person name="Riesbeck K."/>
        </authorList>
    </citation>
    <scope>NUCLEOTIDE SEQUENCE</scope>
    <source>
        <strain evidence="10">KR537</strain>
    </source>
</reference>
<keyword evidence="4" id="KW-0812">Transmembrane</keyword>
<keyword evidence="6" id="KW-0472">Membrane</keyword>
<proteinExistence type="predicted"/>
<dbReference type="GO" id="GO:0009279">
    <property type="term" value="C:cell outer membrane"/>
    <property type="evidence" value="ECO:0007669"/>
    <property type="project" value="UniProtKB-SubCell"/>
</dbReference>
<evidence type="ECO:0000256" key="5">
    <source>
        <dbReference type="ARBA" id="ARBA00022729"/>
    </source>
</evidence>
<evidence type="ECO:0000256" key="7">
    <source>
        <dbReference type="ARBA" id="ARBA00023237"/>
    </source>
</evidence>
<evidence type="ECO:0000256" key="2">
    <source>
        <dbReference type="ARBA" id="ARBA00004442"/>
    </source>
</evidence>